<dbReference type="PANTHER" id="PTHR24184:SF11">
    <property type="entry name" value="ANKYRIN REPEAT AND SOCS BOX CONTAINING 3"/>
    <property type="match status" value="1"/>
</dbReference>
<dbReference type="PANTHER" id="PTHR24184">
    <property type="entry name" value="SI:CH211-189E2.2"/>
    <property type="match status" value="1"/>
</dbReference>
<dbReference type="SMART" id="SM00248">
    <property type="entry name" value="ANK"/>
    <property type="match status" value="4"/>
</dbReference>
<evidence type="ECO:0000313" key="5">
    <source>
        <dbReference type="Proteomes" id="UP000649617"/>
    </source>
</evidence>
<dbReference type="EMBL" id="CAJNIZ010008224">
    <property type="protein sequence ID" value="CAE7265414.1"/>
    <property type="molecule type" value="Genomic_DNA"/>
</dbReference>
<feature type="repeat" description="ANK" evidence="1">
    <location>
        <begin position="372"/>
        <end position="404"/>
    </location>
</feature>
<evidence type="ECO:0000313" key="4">
    <source>
        <dbReference type="EMBL" id="CAE7265414.1"/>
    </source>
</evidence>
<feature type="coiled-coil region" evidence="2">
    <location>
        <begin position="695"/>
        <end position="758"/>
    </location>
</feature>
<reference evidence="4" key="1">
    <citation type="submission" date="2021-02" db="EMBL/GenBank/DDBJ databases">
        <authorList>
            <person name="Dougan E. K."/>
            <person name="Rhodes N."/>
            <person name="Thang M."/>
            <person name="Chan C."/>
        </authorList>
    </citation>
    <scope>NUCLEOTIDE SEQUENCE</scope>
</reference>
<keyword evidence="2" id="KW-0175">Coiled coil</keyword>
<keyword evidence="1" id="KW-0040">ANK repeat</keyword>
<organism evidence="4 5">
    <name type="scientific">Symbiodinium pilosum</name>
    <name type="common">Dinoflagellate</name>
    <dbReference type="NCBI Taxonomy" id="2952"/>
    <lineage>
        <taxon>Eukaryota</taxon>
        <taxon>Sar</taxon>
        <taxon>Alveolata</taxon>
        <taxon>Dinophyceae</taxon>
        <taxon>Suessiales</taxon>
        <taxon>Symbiodiniaceae</taxon>
        <taxon>Symbiodinium</taxon>
    </lineage>
</organism>
<keyword evidence="5" id="KW-1185">Reference proteome</keyword>
<dbReference type="OrthoDB" id="423467at2759"/>
<evidence type="ECO:0000256" key="1">
    <source>
        <dbReference type="PROSITE-ProRule" id="PRU00023"/>
    </source>
</evidence>
<name>A0A812MKL8_SYMPI</name>
<dbReference type="Gene3D" id="1.25.40.20">
    <property type="entry name" value="Ankyrin repeat-containing domain"/>
    <property type="match status" value="2"/>
</dbReference>
<dbReference type="Pfam" id="PF00023">
    <property type="entry name" value="Ank"/>
    <property type="match status" value="1"/>
</dbReference>
<feature type="repeat" description="ANK" evidence="1">
    <location>
        <begin position="339"/>
        <end position="371"/>
    </location>
</feature>
<dbReference type="SUPFAM" id="SSF48403">
    <property type="entry name" value="Ankyrin repeat"/>
    <property type="match status" value="1"/>
</dbReference>
<dbReference type="InterPro" id="IPR036770">
    <property type="entry name" value="Ankyrin_rpt-contain_sf"/>
</dbReference>
<sequence length="835" mass="92030">MLLLGKPCEDENAQVARAAVEATRCTAQGSGFRFPNSRRNAVSAPGTSIPNVPSMPAATKASVKPDEAAVMKLMQQVAPAAVESWDTDQDWDYADAAEWEDNLLIPPEPSAPTLMRSAAAQAVHNAPQPVLPAPKAGSSLGDKSAATKPYPAKSTEDPRLPSVGVAKQVEGNDSQHLNCQGSQSSRWNYVQSLSSYSLRNRTRFSANKVVGRTPLMQAAMAGLVSDVEELLASSRIDLQDDMGMTALMWAACSAVYPPSNSQNFAAVVKLLLDAKASVNMEDDNGVTAIMHTFSNGLDIINNPLQEHEVEESKLQTFKLLLERSRGLKIRADVNHSSADGLTPLMLTAASGSTTALQVLLGARANLEVKDQHGWTALLWAASEGRLDMIRCLCRAGAKVAPQEREVWEEALREVTMEQTVQSQKAFAIRACISELEPASNCKPCQKNVLMKVRKEGTNRDESVETAEERGNELENLCCSIAGEDESASLAAVLAWLEQRGVRWGLHQRWIFARFFEAAKAVSPPLPPLRKEGAKVLEAGEESELMALFQLRIKKKTLAAFMNMPKLPEEHQELQSFLGHLRHLAADLRMGMSIQRLEQEVKSQSAELEMLKGRLEVMESSLPSAWSPPVTTWQELLGSQPPHLSPEALIPIVHRRLADARTKAMQRSEQAALAAEALKASTDDKSRQVVWAESQAAAKEAEAEVLQAELQEQALHLQDLETERARGRKRASVHQMFAAEEATRQADALALQKSAAKVQRVWRQRQEMAQRRIRAVLLVQFYVRRWRRKRQLAARKIQTRWFGLKRMPQKVQGAVRSGVSLLGRGIQAAVGRQMPL</sequence>
<dbReference type="AlphaFoldDB" id="A0A812MKL8"/>
<dbReference type="PROSITE" id="PS50088">
    <property type="entry name" value="ANK_REPEAT"/>
    <property type="match status" value="2"/>
</dbReference>
<dbReference type="PROSITE" id="PS50297">
    <property type="entry name" value="ANK_REP_REGION"/>
    <property type="match status" value="1"/>
</dbReference>
<gene>
    <name evidence="4" type="ORF">SPIL2461_LOCUS5711</name>
</gene>
<dbReference type="Pfam" id="PF12796">
    <property type="entry name" value="Ank_2"/>
    <property type="match status" value="1"/>
</dbReference>
<evidence type="ECO:0000256" key="3">
    <source>
        <dbReference type="SAM" id="MobiDB-lite"/>
    </source>
</evidence>
<feature type="region of interest" description="Disordered" evidence="3">
    <location>
        <begin position="128"/>
        <end position="161"/>
    </location>
</feature>
<accession>A0A812MKL8</accession>
<protein>
    <submittedName>
        <fullName evidence="4">Uncharacterized protein</fullName>
    </submittedName>
</protein>
<dbReference type="Proteomes" id="UP000649617">
    <property type="component" value="Unassembled WGS sequence"/>
</dbReference>
<proteinExistence type="predicted"/>
<dbReference type="InterPro" id="IPR002110">
    <property type="entry name" value="Ankyrin_rpt"/>
</dbReference>
<comment type="caution">
    <text evidence="4">The sequence shown here is derived from an EMBL/GenBank/DDBJ whole genome shotgun (WGS) entry which is preliminary data.</text>
</comment>
<evidence type="ECO:0000256" key="2">
    <source>
        <dbReference type="SAM" id="Coils"/>
    </source>
</evidence>